<dbReference type="SMART" id="SM00855">
    <property type="entry name" value="PGAM"/>
    <property type="match status" value="1"/>
</dbReference>
<dbReference type="PANTHER" id="PTHR20935">
    <property type="entry name" value="PHOSPHOGLYCERATE MUTASE-RELATED"/>
    <property type="match status" value="1"/>
</dbReference>
<dbReference type="CDD" id="cd07067">
    <property type="entry name" value="HP_PGM_like"/>
    <property type="match status" value="1"/>
</dbReference>
<dbReference type="KEGG" id="tra:Trad_0329"/>
<dbReference type="EMBL" id="CP002049">
    <property type="protein sequence ID" value="ADI13468.1"/>
    <property type="molecule type" value="Genomic_DNA"/>
</dbReference>
<dbReference type="Pfam" id="PF00300">
    <property type="entry name" value="His_Phos_1"/>
    <property type="match status" value="1"/>
</dbReference>
<evidence type="ECO:0000313" key="3">
    <source>
        <dbReference type="Proteomes" id="UP000000379"/>
    </source>
</evidence>
<dbReference type="InterPro" id="IPR051021">
    <property type="entry name" value="Mito_Ser/Thr_phosphatase"/>
</dbReference>
<keyword evidence="1" id="KW-0378">Hydrolase</keyword>
<evidence type="ECO:0000256" key="1">
    <source>
        <dbReference type="ARBA" id="ARBA00022801"/>
    </source>
</evidence>
<dbReference type="InterPro" id="IPR029033">
    <property type="entry name" value="His_PPase_superfam"/>
</dbReference>
<dbReference type="Proteomes" id="UP000000379">
    <property type="component" value="Chromosome"/>
</dbReference>
<dbReference type="eggNOG" id="COG2062">
    <property type="taxonomic scope" value="Bacteria"/>
</dbReference>
<dbReference type="AlphaFoldDB" id="D7CRH8"/>
<dbReference type="STRING" id="649638.Trad_0329"/>
<dbReference type="RefSeq" id="WP_013176848.1">
    <property type="nucleotide sequence ID" value="NC_014221.1"/>
</dbReference>
<reference evidence="2 3" key="2">
    <citation type="journal article" date="2011" name="Stand. Genomic Sci.">
        <title>Complete genome sequence of Truepera radiovictrix type strain (RQ-24).</title>
        <authorList>
            <person name="Ivanova N."/>
            <person name="Rohde C."/>
            <person name="Munk C."/>
            <person name="Nolan M."/>
            <person name="Lucas S."/>
            <person name="Del Rio T.G."/>
            <person name="Tice H."/>
            <person name="Deshpande S."/>
            <person name="Cheng J.F."/>
            <person name="Tapia R."/>
            <person name="Han C."/>
            <person name="Goodwin L."/>
            <person name="Pitluck S."/>
            <person name="Liolios K."/>
            <person name="Mavromatis K."/>
            <person name="Mikhailova N."/>
            <person name="Pati A."/>
            <person name="Chen A."/>
            <person name="Palaniappan K."/>
            <person name="Land M."/>
            <person name="Hauser L."/>
            <person name="Chang Y.J."/>
            <person name="Jeffries C.D."/>
            <person name="Brambilla E."/>
            <person name="Rohde M."/>
            <person name="Goker M."/>
            <person name="Tindall B.J."/>
            <person name="Woyke T."/>
            <person name="Bristow J."/>
            <person name="Eisen J.A."/>
            <person name="Markowitz V."/>
            <person name="Hugenholtz P."/>
            <person name="Kyrpides N.C."/>
            <person name="Klenk H.P."/>
            <person name="Lapidus A."/>
        </authorList>
    </citation>
    <scope>NUCLEOTIDE SEQUENCE [LARGE SCALE GENOMIC DNA]</scope>
    <source>
        <strain evidence="3">DSM 17093 / CIP 108686 / LMG 22925 / RQ-24</strain>
    </source>
</reference>
<dbReference type="InterPro" id="IPR013078">
    <property type="entry name" value="His_Pase_superF_clade-1"/>
</dbReference>
<name>D7CRH8_TRURR</name>
<dbReference type="GO" id="GO:0016787">
    <property type="term" value="F:hydrolase activity"/>
    <property type="evidence" value="ECO:0007669"/>
    <property type="project" value="UniProtKB-KW"/>
</dbReference>
<sequence>MPDAQHLTLYLVRHAHAGQGDPNDPNDHLRPLSAKGRAQAAALRGALAALEVRFDRLFSSPYTRAAETAAPLAPHAKGGRAEPLSALTHDDYPGLLGTLAATLGPSDRCVALVGHEPYLGELAAYLLTGDASGMALRMRKGMLVRLEGSLGPGRMALHTALPPKLVRRIAPR</sequence>
<dbReference type="HOGENOM" id="CLU_084603_3_1_0"/>
<dbReference type="OrthoDB" id="194934at2"/>
<proteinExistence type="predicted"/>
<dbReference type="Gene3D" id="3.40.50.1240">
    <property type="entry name" value="Phosphoglycerate mutase-like"/>
    <property type="match status" value="1"/>
</dbReference>
<evidence type="ECO:0000313" key="2">
    <source>
        <dbReference type="EMBL" id="ADI13468.1"/>
    </source>
</evidence>
<accession>D7CRH8</accession>
<dbReference type="SUPFAM" id="SSF53254">
    <property type="entry name" value="Phosphoglycerate mutase-like"/>
    <property type="match status" value="1"/>
</dbReference>
<protein>
    <submittedName>
        <fullName evidence="2">Phosphohistidine phosphatase, SixA</fullName>
    </submittedName>
</protein>
<keyword evidence="3" id="KW-1185">Reference proteome</keyword>
<gene>
    <name evidence="2" type="ordered locus">Trad_0329</name>
</gene>
<organism evidence="2 3">
    <name type="scientific">Truepera radiovictrix (strain DSM 17093 / CIP 108686 / LMG 22925 / RQ-24)</name>
    <dbReference type="NCBI Taxonomy" id="649638"/>
    <lineage>
        <taxon>Bacteria</taxon>
        <taxon>Thermotogati</taxon>
        <taxon>Deinococcota</taxon>
        <taxon>Deinococci</taxon>
        <taxon>Trueperales</taxon>
        <taxon>Trueperaceae</taxon>
        <taxon>Truepera</taxon>
    </lineage>
</organism>
<reference evidence="3" key="1">
    <citation type="submission" date="2010-05" db="EMBL/GenBank/DDBJ databases">
        <title>The complete genome of Truepera radiovictris DSM 17093.</title>
        <authorList>
            <consortium name="US DOE Joint Genome Institute (JGI-PGF)"/>
            <person name="Lucas S."/>
            <person name="Copeland A."/>
            <person name="Lapidus A."/>
            <person name="Glavina del Rio T."/>
            <person name="Dalin E."/>
            <person name="Tice H."/>
            <person name="Bruce D."/>
            <person name="Goodwin L."/>
            <person name="Pitluck S."/>
            <person name="Kyrpides N."/>
            <person name="Mavromatis K."/>
            <person name="Ovchinnikova G."/>
            <person name="Munk A.C."/>
            <person name="Detter J.C."/>
            <person name="Han C."/>
            <person name="Tapia R."/>
            <person name="Land M."/>
            <person name="Hauser L."/>
            <person name="Markowitz V."/>
            <person name="Cheng J.-F."/>
            <person name="Hugenholtz P."/>
            <person name="Woyke T."/>
            <person name="Wu D."/>
            <person name="Tindall B."/>
            <person name="Pomrenke H.G."/>
            <person name="Brambilla E."/>
            <person name="Klenk H.-P."/>
            <person name="Eisen J.A."/>
        </authorList>
    </citation>
    <scope>NUCLEOTIDE SEQUENCE [LARGE SCALE GENOMIC DNA]</scope>
    <source>
        <strain evidence="3">DSM 17093 / CIP 108686 / LMG 22925 / RQ-24</strain>
    </source>
</reference>